<reference evidence="11 12" key="1">
    <citation type="submission" date="2024-07" db="EMBL/GenBank/DDBJ databases">
        <title>Draft sequence of the Neodothiora populina.</title>
        <authorList>
            <person name="Drown D.D."/>
            <person name="Schuette U.S."/>
            <person name="Buechlein A.B."/>
            <person name="Rusch D.R."/>
            <person name="Winton L.W."/>
            <person name="Adams G.A."/>
        </authorList>
    </citation>
    <scope>NUCLEOTIDE SEQUENCE [LARGE SCALE GENOMIC DNA]</scope>
    <source>
        <strain evidence="11 12">CPC 39397</strain>
    </source>
</reference>
<dbReference type="EMBL" id="JBFMKM010000010">
    <property type="protein sequence ID" value="KAL1303203.1"/>
    <property type="molecule type" value="Genomic_DNA"/>
</dbReference>
<feature type="region of interest" description="Disordered" evidence="9">
    <location>
        <begin position="1"/>
        <end position="201"/>
    </location>
</feature>
<organism evidence="11 12">
    <name type="scientific">Neodothiora populina</name>
    <dbReference type="NCBI Taxonomy" id="2781224"/>
    <lineage>
        <taxon>Eukaryota</taxon>
        <taxon>Fungi</taxon>
        <taxon>Dikarya</taxon>
        <taxon>Ascomycota</taxon>
        <taxon>Pezizomycotina</taxon>
        <taxon>Dothideomycetes</taxon>
        <taxon>Dothideomycetidae</taxon>
        <taxon>Dothideales</taxon>
        <taxon>Dothioraceae</taxon>
        <taxon>Neodothiora</taxon>
    </lineage>
</organism>
<dbReference type="GeneID" id="95980322"/>
<evidence type="ECO:0000313" key="12">
    <source>
        <dbReference type="Proteomes" id="UP001562354"/>
    </source>
</evidence>
<dbReference type="InterPro" id="IPR038459">
    <property type="entry name" value="MT_TRM10-typ_sf"/>
</dbReference>
<keyword evidence="3" id="KW-0489">Methyltransferase</keyword>
<proteinExistence type="predicted"/>
<evidence type="ECO:0000256" key="4">
    <source>
        <dbReference type="ARBA" id="ARBA00022679"/>
    </source>
</evidence>
<protein>
    <recommendedName>
        <fullName evidence="2">tRNA (guanine(9)-N1)-methyltransferase</fullName>
        <ecNumber evidence="1">2.1.1.221</ecNumber>
    </recommendedName>
    <alternativeName>
        <fullName evidence="7">tRNA methyltransferase 10</fullName>
    </alternativeName>
    <alternativeName>
        <fullName evidence="6">tRNA(m1G9)-methyltransferase</fullName>
    </alternativeName>
</protein>
<dbReference type="PANTHER" id="PTHR13563:SF13">
    <property type="entry name" value="TRNA METHYLTRANSFERASE 10 HOMOLOG A"/>
    <property type="match status" value="1"/>
</dbReference>
<dbReference type="Gene3D" id="3.40.1280.30">
    <property type="match status" value="1"/>
</dbReference>
<evidence type="ECO:0000256" key="9">
    <source>
        <dbReference type="SAM" id="MobiDB-lite"/>
    </source>
</evidence>
<comment type="caution">
    <text evidence="11">The sequence shown here is derived from an EMBL/GenBank/DDBJ whole genome shotgun (WGS) entry which is preliminary data.</text>
</comment>
<comment type="catalytic activity">
    <reaction evidence="8">
        <text>guanosine(9) in tRNA + S-adenosyl-L-methionine = N(1)-methylguanosine(9) in tRNA + S-adenosyl-L-homocysteine + H(+)</text>
        <dbReference type="Rhea" id="RHEA:43156"/>
        <dbReference type="Rhea" id="RHEA-COMP:10367"/>
        <dbReference type="Rhea" id="RHEA-COMP:10368"/>
        <dbReference type="ChEBI" id="CHEBI:15378"/>
        <dbReference type="ChEBI" id="CHEBI:57856"/>
        <dbReference type="ChEBI" id="CHEBI:59789"/>
        <dbReference type="ChEBI" id="CHEBI:73542"/>
        <dbReference type="ChEBI" id="CHEBI:74269"/>
        <dbReference type="EC" id="2.1.1.221"/>
    </reaction>
</comment>
<evidence type="ECO:0000256" key="7">
    <source>
        <dbReference type="ARBA" id="ARBA00032166"/>
    </source>
</evidence>
<feature type="domain" description="SAM-dependent MTase TRM10-type" evidence="10">
    <location>
        <begin position="214"/>
        <end position="465"/>
    </location>
</feature>
<dbReference type="Proteomes" id="UP001562354">
    <property type="component" value="Unassembled WGS sequence"/>
</dbReference>
<evidence type="ECO:0000256" key="2">
    <source>
        <dbReference type="ARBA" id="ARBA00020451"/>
    </source>
</evidence>
<dbReference type="InterPro" id="IPR028564">
    <property type="entry name" value="MT_TRM10-typ"/>
</dbReference>
<feature type="region of interest" description="Disordered" evidence="9">
    <location>
        <begin position="462"/>
        <end position="534"/>
    </location>
</feature>
<dbReference type="EC" id="2.1.1.221" evidence="1"/>
<name>A0ABR3PBA0_9PEZI</name>
<evidence type="ECO:0000256" key="3">
    <source>
        <dbReference type="ARBA" id="ARBA00022603"/>
    </source>
</evidence>
<sequence>MEQSERPNKIRKTSHTRDDEVAVASSATTASAPATQQTHQTTTTTTTTTTLESSNPATTTTTAADPTNGAPTQAQDPAVAAESAKTKQEADHASKTTTTTDPPSRSRNATTSSTATSTPADAAGSVSGTAATASPSLEGATTASTNGTGYTGVQVTPGVPLSKNQQKKMRRQAAWDEKKALRKAGRKEENRRKREKKRQERAELYLDPEAFKAQQRSYVPATQLPITLLLDCDFDDKMKDNERVSLAGQITRSYSENKNARFRGHLAVSSFNGKLRERFDGVLNKNYLHWKGFHFLEEDFTVAAEQAKTWMADPARGGELKGVFAKYAGSASTTATSTSTEPATASTDPSAEQQQQCPAASVAADHGEIIYLSSDSDYTLTELKPYSTYIIGGLVDKNREKGLCHRRAIAHNVKTARLPIGDYLEMASRKVLATNHVVEIMLQWLALGDWGEAFMKVIPKRKGGKLRDGRDGDEEEEEDDDDHEEEDEGAEEKTETEADVVANVDSAPTTTEDIQGVQQTLQPQGEGEAAKPAV</sequence>
<evidence type="ECO:0000256" key="8">
    <source>
        <dbReference type="ARBA" id="ARBA00048434"/>
    </source>
</evidence>
<keyword evidence="5" id="KW-0949">S-adenosyl-L-methionine</keyword>
<evidence type="ECO:0000259" key="10">
    <source>
        <dbReference type="PROSITE" id="PS51675"/>
    </source>
</evidence>
<dbReference type="PROSITE" id="PS51675">
    <property type="entry name" value="SAM_MT_TRM10"/>
    <property type="match status" value="1"/>
</dbReference>
<dbReference type="PANTHER" id="PTHR13563">
    <property type="entry name" value="TRNA (GUANINE-9-) METHYLTRANSFERASE"/>
    <property type="match status" value="1"/>
</dbReference>
<feature type="compositionally biased region" description="Basic and acidic residues" evidence="9">
    <location>
        <begin position="186"/>
        <end position="201"/>
    </location>
</feature>
<feature type="compositionally biased region" description="Polar residues" evidence="9">
    <location>
        <begin position="139"/>
        <end position="154"/>
    </location>
</feature>
<dbReference type="CDD" id="cd18089">
    <property type="entry name" value="SPOUT_Trm10-like"/>
    <property type="match status" value="1"/>
</dbReference>
<keyword evidence="4" id="KW-0808">Transferase</keyword>
<feature type="compositionally biased region" description="Low complexity" evidence="9">
    <location>
        <begin position="96"/>
        <end position="136"/>
    </location>
</feature>
<feature type="compositionally biased region" description="Low complexity" evidence="9">
    <location>
        <begin position="22"/>
        <end position="72"/>
    </location>
</feature>
<accession>A0ABR3PBA0</accession>
<feature type="region of interest" description="Disordered" evidence="9">
    <location>
        <begin position="334"/>
        <end position="353"/>
    </location>
</feature>
<feature type="compositionally biased region" description="Low complexity" evidence="9">
    <location>
        <begin position="334"/>
        <end position="351"/>
    </location>
</feature>
<keyword evidence="12" id="KW-1185">Reference proteome</keyword>
<evidence type="ECO:0000313" key="11">
    <source>
        <dbReference type="EMBL" id="KAL1303203.1"/>
    </source>
</evidence>
<evidence type="ECO:0000256" key="5">
    <source>
        <dbReference type="ARBA" id="ARBA00022691"/>
    </source>
</evidence>
<evidence type="ECO:0000256" key="1">
    <source>
        <dbReference type="ARBA" id="ARBA00012797"/>
    </source>
</evidence>
<dbReference type="RefSeq" id="XP_069199478.1">
    <property type="nucleotide sequence ID" value="XM_069346610.1"/>
</dbReference>
<dbReference type="InterPro" id="IPR007356">
    <property type="entry name" value="tRNA_m1G_MeTrfase_euk"/>
</dbReference>
<feature type="compositionally biased region" description="Acidic residues" evidence="9">
    <location>
        <begin position="471"/>
        <end position="490"/>
    </location>
</feature>
<feature type="compositionally biased region" description="Basic and acidic residues" evidence="9">
    <location>
        <begin position="84"/>
        <end position="94"/>
    </location>
</feature>
<feature type="compositionally biased region" description="Polar residues" evidence="9">
    <location>
        <begin position="506"/>
        <end position="523"/>
    </location>
</feature>
<evidence type="ECO:0000256" key="6">
    <source>
        <dbReference type="ARBA" id="ARBA00031792"/>
    </source>
</evidence>
<gene>
    <name evidence="11" type="ORF">AAFC00_006623</name>
</gene>